<organism evidence="7 8">
    <name type="scientific">Oryzias latipes</name>
    <name type="common">Japanese rice fish</name>
    <name type="synonym">Japanese killifish</name>
    <dbReference type="NCBI Taxonomy" id="8090"/>
    <lineage>
        <taxon>Eukaryota</taxon>
        <taxon>Metazoa</taxon>
        <taxon>Chordata</taxon>
        <taxon>Craniata</taxon>
        <taxon>Vertebrata</taxon>
        <taxon>Euteleostomi</taxon>
        <taxon>Actinopterygii</taxon>
        <taxon>Neopterygii</taxon>
        <taxon>Teleostei</taxon>
        <taxon>Neoteleostei</taxon>
        <taxon>Acanthomorphata</taxon>
        <taxon>Ovalentaria</taxon>
        <taxon>Atherinomorphae</taxon>
        <taxon>Beloniformes</taxon>
        <taxon>Adrianichthyidae</taxon>
        <taxon>Oryziinae</taxon>
        <taxon>Oryzias</taxon>
    </lineage>
</organism>
<reference evidence="7" key="3">
    <citation type="submission" date="2025-08" db="UniProtKB">
        <authorList>
            <consortium name="Ensembl"/>
        </authorList>
    </citation>
    <scope>IDENTIFICATION</scope>
    <source>
        <strain evidence="7">HNI</strain>
    </source>
</reference>
<feature type="domain" description="Sema" evidence="6">
    <location>
        <begin position="41"/>
        <end position="473"/>
    </location>
</feature>
<keyword evidence="3" id="KW-1015">Disulfide bond</keyword>
<accession>A0A3P9LWP9</accession>
<dbReference type="SUPFAM" id="SSF103575">
    <property type="entry name" value="Plexin repeat"/>
    <property type="match status" value="1"/>
</dbReference>
<evidence type="ECO:0000256" key="3">
    <source>
        <dbReference type="ARBA" id="ARBA00023157"/>
    </source>
</evidence>
<evidence type="ECO:0000256" key="1">
    <source>
        <dbReference type="ARBA" id="ARBA00004370"/>
    </source>
</evidence>
<evidence type="ECO:0000256" key="5">
    <source>
        <dbReference type="PROSITE-ProRule" id="PRU00352"/>
    </source>
</evidence>
<dbReference type="PANTHER" id="PTHR11036:SF80">
    <property type="entry name" value="SEMAPHORIN-7A"/>
    <property type="match status" value="1"/>
</dbReference>
<dbReference type="AlphaFoldDB" id="A0A3P9LWP9"/>
<evidence type="ECO:0000256" key="4">
    <source>
        <dbReference type="ARBA" id="ARBA00023180"/>
    </source>
</evidence>
<reference evidence="7 8" key="2">
    <citation type="submission" date="2017-04" db="EMBL/GenBank/DDBJ databases">
        <title>CpG methylation of centromeres and impact of large insertions on vertebrate speciation.</title>
        <authorList>
            <person name="Ichikawa K."/>
            <person name="Yoshimura J."/>
            <person name="Morishita S."/>
        </authorList>
    </citation>
    <scope>NUCLEOTIDE SEQUENCE</scope>
    <source>
        <strain evidence="7 8">HNI</strain>
    </source>
</reference>
<dbReference type="InterPro" id="IPR016201">
    <property type="entry name" value="PSI"/>
</dbReference>
<dbReference type="Ensembl" id="ENSORLT00020005322.1">
    <property type="protein sequence ID" value="ENSORLP00020025085.1"/>
    <property type="gene ID" value="ENSORLG00020006824.1"/>
</dbReference>
<proteinExistence type="predicted"/>
<dbReference type="Gene3D" id="3.30.1680.10">
    <property type="entry name" value="ligand-binding face of the semaphorins, domain 2"/>
    <property type="match status" value="1"/>
</dbReference>
<dbReference type="Proteomes" id="UP000265180">
    <property type="component" value="Chromosome 6"/>
</dbReference>
<reference key="1">
    <citation type="journal article" date="2007" name="Nature">
        <title>The medaka draft genome and insights into vertebrate genome evolution.</title>
        <authorList>
            <person name="Kasahara M."/>
            <person name="Naruse K."/>
            <person name="Sasaki S."/>
            <person name="Nakatani Y."/>
            <person name="Qu W."/>
            <person name="Ahsan B."/>
            <person name="Yamada T."/>
            <person name="Nagayasu Y."/>
            <person name="Doi K."/>
            <person name="Kasai Y."/>
            <person name="Jindo T."/>
            <person name="Kobayashi D."/>
            <person name="Shimada A."/>
            <person name="Toyoda A."/>
            <person name="Kuroki Y."/>
            <person name="Fujiyama A."/>
            <person name="Sasaki T."/>
            <person name="Shimizu A."/>
            <person name="Asakawa S."/>
            <person name="Shimizu N."/>
            <person name="Hashimoto S."/>
            <person name="Yang J."/>
            <person name="Lee Y."/>
            <person name="Matsushima K."/>
            <person name="Sugano S."/>
            <person name="Sakaizumi M."/>
            <person name="Narita T."/>
            <person name="Ohishi K."/>
            <person name="Haga S."/>
            <person name="Ohta F."/>
            <person name="Nomoto H."/>
            <person name="Nogata K."/>
            <person name="Morishita T."/>
            <person name="Endo T."/>
            <person name="Shin-I T."/>
            <person name="Takeda H."/>
            <person name="Morishita S."/>
            <person name="Kohara Y."/>
        </authorList>
    </citation>
    <scope>NUCLEOTIDE SEQUENCE [LARGE SCALE GENOMIC DNA]</scope>
    <source>
        <strain>Hd-rR</strain>
    </source>
</reference>
<dbReference type="InterPro" id="IPR015943">
    <property type="entry name" value="WD40/YVTN_repeat-like_dom_sf"/>
</dbReference>
<dbReference type="InterPro" id="IPR036352">
    <property type="entry name" value="Semap_dom_sf"/>
</dbReference>
<comment type="subcellular location">
    <subcellularLocation>
        <location evidence="1">Membrane</location>
    </subcellularLocation>
</comment>
<keyword evidence="4" id="KW-0325">Glycoprotein</keyword>
<comment type="caution">
    <text evidence="5">Lacks conserved residue(s) required for the propagation of feature annotation.</text>
</comment>
<dbReference type="Pfam" id="PF01437">
    <property type="entry name" value="PSI"/>
    <property type="match status" value="1"/>
</dbReference>
<dbReference type="SMART" id="SM00630">
    <property type="entry name" value="Sema"/>
    <property type="match status" value="1"/>
</dbReference>
<dbReference type="FunFam" id="2.130.10.10:FF:001316">
    <property type="entry name" value="Semaphorin 7A"/>
    <property type="match status" value="1"/>
</dbReference>
<evidence type="ECO:0000256" key="2">
    <source>
        <dbReference type="ARBA" id="ARBA00023136"/>
    </source>
</evidence>
<dbReference type="PANTHER" id="PTHR11036">
    <property type="entry name" value="SEMAPHORIN"/>
    <property type="match status" value="1"/>
</dbReference>
<evidence type="ECO:0000313" key="7">
    <source>
        <dbReference type="Ensembl" id="ENSORLP00020025085.1"/>
    </source>
</evidence>
<dbReference type="SUPFAM" id="SSF101912">
    <property type="entry name" value="Sema domain"/>
    <property type="match status" value="1"/>
</dbReference>
<name>A0A3P9LWP9_ORYLA</name>
<keyword evidence="2" id="KW-0472">Membrane</keyword>
<evidence type="ECO:0000313" key="8">
    <source>
        <dbReference type="Proteomes" id="UP000265180"/>
    </source>
</evidence>
<dbReference type="InterPro" id="IPR001627">
    <property type="entry name" value="Semap_dom"/>
</dbReference>
<sequence>MRPTRYIYTIPYLERKMTRFLVNFYLFLSLTIVFSADLKEIPILGSKNIPRLLTEEITAGLYYRVRQNHSVFFKPEDSEDLYVGVTDFVYTFDMDHLQFIDNFNVTGQDQQCSEEPSKNVVTVIEKLQDKLLVCAANGLKPQCWELSPSGNIQHKWRGISPFSYSQNSLSLFADGDLYAAAPLEVDGSLLQFRRVAGNRNYVWMHDSWVSEPTFISASLVKRADDPDNEKIYFFFRERNSYHNPEADPWISRVARVCKVDEGGPKGFFQNKWTSFLKSRLICGFPEESLYFNHLQDIYVVHAENWRETRVYALFTSSWNFTAVCIYSIEMIETIFQNSSFTGYDQDIPRPRPGTCVNDSKSLPWGTISIVRDHPEMTDWIHSIHHTAPFHISSHNYTKIVVDRVKAADQREYNILLLATDTGLIHKVLEAGSEPFIISQTQISNNSSVQAMKLDSKKKKLVVGFSEKISTMDLQTCKKYKSCEECVLARDPYCSWTTKCTATVLGGIQNIMNGSISVCSTTTKGN</sequence>
<dbReference type="GO" id="GO:0016020">
    <property type="term" value="C:membrane"/>
    <property type="evidence" value="ECO:0007669"/>
    <property type="project" value="UniProtKB-SubCell"/>
</dbReference>
<evidence type="ECO:0000259" key="6">
    <source>
        <dbReference type="PROSITE" id="PS51004"/>
    </source>
</evidence>
<protein>
    <submittedName>
        <fullName evidence="7">Semaphorin 7A</fullName>
    </submittedName>
</protein>
<dbReference type="Gene3D" id="2.130.10.10">
    <property type="entry name" value="YVTN repeat-like/Quinoprotein amine dehydrogenase"/>
    <property type="match status" value="1"/>
</dbReference>
<dbReference type="PROSITE" id="PS51004">
    <property type="entry name" value="SEMA"/>
    <property type="match status" value="1"/>
</dbReference>
<dbReference type="GO" id="GO:0007411">
    <property type="term" value="P:axon guidance"/>
    <property type="evidence" value="ECO:0007669"/>
    <property type="project" value="UniProtKB-ARBA"/>
</dbReference>
<dbReference type="InterPro" id="IPR002165">
    <property type="entry name" value="Plexin_repeat"/>
</dbReference>
<dbReference type="Pfam" id="PF01403">
    <property type="entry name" value="Sema"/>
    <property type="match status" value="1"/>
</dbReference>
<reference evidence="7" key="4">
    <citation type="submission" date="2025-09" db="UniProtKB">
        <authorList>
            <consortium name="Ensembl"/>
        </authorList>
    </citation>
    <scope>IDENTIFICATION</scope>
    <source>
        <strain evidence="7">HNI</strain>
    </source>
</reference>
<dbReference type="SMART" id="SM00423">
    <property type="entry name" value="PSI"/>
    <property type="match status" value="1"/>
</dbReference>
<dbReference type="InterPro" id="IPR027231">
    <property type="entry name" value="Semaphorin"/>
</dbReference>
<dbReference type="GO" id="GO:0030215">
    <property type="term" value="F:semaphorin receptor binding"/>
    <property type="evidence" value="ECO:0007669"/>
    <property type="project" value="InterPro"/>
</dbReference>